<reference evidence="2 3" key="1">
    <citation type="submission" date="2021-06" db="EMBL/GenBank/DDBJ databases">
        <title>A haploid diamondback moth (Plutella xylostella L.) genome assembly resolves 31 chromosomes and identifies a diamide resistance mutation.</title>
        <authorList>
            <person name="Ward C.M."/>
            <person name="Perry K.D."/>
            <person name="Baker G."/>
            <person name="Powis K."/>
            <person name="Heckel D.G."/>
            <person name="Baxter S.W."/>
        </authorList>
    </citation>
    <scope>NUCLEOTIDE SEQUENCE [LARGE SCALE GENOMIC DNA]</scope>
    <source>
        <strain evidence="2 3">LV</strain>
        <tissue evidence="2">Single pupa</tissue>
    </source>
</reference>
<sequence length="84" mass="9380">MEEASVPFSAFPRCAGADDHARKKRMGQQKREDQSFNPPQIVVPLESQTNQSEDPEDPVVEEDQVGENPTPDPRLGVLNRTTSF</sequence>
<name>A0ABQ7Q6K4_PLUXY</name>
<feature type="region of interest" description="Disordered" evidence="1">
    <location>
        <begin position="1"/>
        <end position="84"/>
    </location>
</feature>
<organism evidence="2 3">
    <name type="scientific">Plutella xylostella</name>
    <name type="common">Diamondback moth</name>
    <name type="synonym">Plutella maculipennis</name>
    <dbReference type="NCBI Taxonomy" id="51655"/>
    <lineage>
        <taxon>Eukaryota</taxon>
        <taxon>Metazoa</taxon>
        <taxon>Ecdysozoa</taxon>
        <taxon>Arthropoda</taxon>
        <taxon>Hexapoda</taxon>
        <taxon>Insecta</taxon>
        <taxon>Pterygota</taxon>
        <taxon>Neoptera</taxon>
        <taxon>Endopterygota</taxon>
        <taxon>Lepidoptera</taxon>
        <taxon>Glossata</taxon>
        <taxon>Ditrysia</taxon>
        <taxon>Yponomeutoidea</taxon>
        <taxon>Plutellidae</taxon>
        <taxon>Plutella</taxon>
    </lineage>
</organism>
<gene>
    <name evidence="2" type="ORF">JYU34_015198</name>
</gene>
<proteinExistence type="predicted"/>
<protein>
    <submittedName>
        <fullName evidence="2">Uncharacterized protein</fullName>
    </submittedName>
</protein>
<evidence type="ECO:0000256" key="1">
    <source>
        <dbReference type="SAM" id="MobiDB-lite"/>
    </source>
</evidence>
<evidence type="ECO:0000313" key="3">
    <source>
        <dbReference type="Proteomes" id="UP000823941"/>
    </source>
</evidence>
<evidence type="ECO:0000313" key="2">
    <source>
        <dbReference type="EMBL" id="KAG7300857.1"/>
    </source>
</evidence>
<feature type="compositionally biased region" description="Acidic residues" evidence="1">
    <location>
        <begin position="53"/>
        <end position="65"/>
    </location>
</feature>
<comment type="caution">
    <text evidence="2">The sequence shown here is derived from an EMBL/GenBank/DDBJ whole genome shotgun (WGS) entry which is preliminary data.</text>
</comment>
<keyword evidence="3" id="KW-1185">Reference proteome</keyword>
<dbReference type="Proteomes" id="UP000823941">
    <property type="component" value="Chromosome 20"/>
</dbReference>
<dbReference type="EMBL" id="JAHIBW010000020">
    <property type="protein sequence ID" value="KAG7300857.1"/>
    <property type="molecule type" value="Genomic_DNA"/>
</dbReference>
<accession>A0ABQ7Q6K4</accession>